<proteinExistence type="predicted"/>
<accession>A0A0M0J6J6</accession>
<organism evidence="1 2">
    <name type="scientific">Chrysochromulina tobinii</name>
    <dbReference type="NCBI Taxonomy" id="1460289"/>
    <lineage>
        <taxon>Eukaryota</taxon>
        <taxon>Haptista</taxon>
        <taxon>Haptophyta</taxon>
        <taxon>Prymnesiophyceae</taxon>
        <taxon>Prymnesiales</taxon>
        <taxon>Chrysochromulinaceae</taxon>
        <taxon>Chrysochromulina</taxon>
    </lineage>
</organism>
<dbReference type="Proteomes" id="UP000037460">
    <property type="component" value="Unassembled WGS sequence"/>
</dbReference>
<protein>
    <recommendedName>
        <fullName evidence="3">Hexosyltransferase</fullName>
    </recommendedName>
</protein>
<evidence type="ECO:0008006" key="3">
    <source>
        <dbReference type="Google" id="ProtNLM"/>
    </source>
</evidence>
<gene>
    <name evidence="1" type="ORF">Ctob_000570</name>
</gene>
<keyword evidence="2" id="KW-1185">Reference proteome</keyword>
<name>A0A0M0J6J6_9EUKA</name>
<reference evidence="2" key="1">
    <citation type="journal article" date="2015" name="PLoS Genet.">
        <title>Genome Sequence and Transcriptome Analyses of Chrysochromulina tobin: Metabolic Tools for Enhanced Algal Fitness in the Prominent Order Prymnesiales (Haptophyceae).</title>
        <authorList>
            <person name="Hovde B.T."/>
            <person name="Deodato C.R."/>
            <person name="Hunsperger H.M."/>
            <person name="Ryken S.A."/>
            <person name="Yost W."/>
            <person name="Jha R.K."/>
            <person name="Patterson J."/>
            <person name="Monnat R.J. Jr."/>
            <person name="Barlow S.B."/>
            <person name="Starkenburg S.R."/>
            <person name="Cattolico R.A."/>
        </authorList>
    </citation>
    <scope>NUCLEOTIDE SEQUENCE</scope>
    <source>
        <strain evidence="2">CCMP291</strain>
    </source>
</reference>
<comment type="caution">
    <text evidence="1">The sequence shown here is derived from an EMBL/GenBank/DDBJ whole genome shotgun (WGS) entry which is preliminary data.</text>
</comment>
<dbReference type="EMBL" id="JWZX01003313">
    <property type="protein sequence ID" value="KOO22070.1"/>
    <property type="molecule type" value="Genomic_DNA"/>
</dbReference>
<dbReference type="Gene3D" id="3.90.550.50">
    <property type="match status" value="1"/>
</dbReference>
<dbReference type="AlphaFoldDB" id="A0A0M0J6J6"/>
<evidence type="ECO:0000313" key="1">
    <source>
        <dbReference type="EMBL" id="KOO22070.1"/>
    </source>
</evidence>
<sequence>MVLVAQVAVGVLTKSRTSERYAALEATWLPHFGQVLVFESHTEMARAQQVWKYIPQRLYTRFPHAAYYLIVDDDVFISRARLYEYLAHRDQTELALYGPGFCDWGVKQRYARPSDLLISSDLI</sequence>
<evidence type="ECO:0000313" key="2">
    <source>
        <dbReference type="Proteomes" id="UP000037460"/>
    </source>
</evidence>